<evidence type="ECO:0000256" key="1">
    <source>
        <dbReference type="ARBA" id="ARBA00004442"/>
    </source>
</evidence>
<dbReference type="InterPro" id="IPR051906">
    <property type="entry name" value="TolC-like"/>
</dbReference>
<keyword evidence="9" id="KW-1185">Reference proteome</keyword>
<evidence type="ECO:0000256" key="3">
    <source>
        <dbReference type="ARBA" id="ARBA00022692"/>
    </source>
</evidence>
<dbReference type="PANTHER" id="PTHR30026:SF20">
    <property type="entry name" value="OUTER MEMBRANE PROTEIN TOLC"/>
    <property type="match status" value="1"/>
</dbReference>
<proteinExistence type="predicted"/>
<protein>
    <submittedName>
        <fullName evidence="8">TolC family protein</fullName>
    </submittedName>
</protein>
<dbReference type="RefSeq" id="WP_182153661.1">
    <property type="nucleotide sequence ID" value="NZ_JACEZU010000005.1"/>
</dbReference>
<keyword evidence="5" id="KW-0998">Cell outer membrane</keyword>
<evidence type="ECO:0000256" key="2">
    <source>
        <dbReference type="ARBA" id="ARBA00022452"/>
    </source>
</evidence>
<dbReference type="SUPFAM" id="SSF56954">
    <property type="entry name" value="Outer membrane efflux proteins (OEP)"/>
    <property type="match status" value="1"/>
</dbReference>
<dbReference type="AlphaFoldDB" id="A0A7W2IKI2"/>
<evidence type="ECO:0000256" key="7">
    <source>
        <dbReference type="SAM" id="SignalP"/>
    </source>
</evidence>
<keyword evidence="4" id="KW-0472">Membrane</keyword>
<evidence type="ECO:0000313" key="8">
    <source>
        <dbReference type="EMBL" id="MBA5687825.1"/>
    </source>
</evidence>
<dbReference type="Gene3D" id="1.20.1600.10">
    <property type="entry name" value="Outer membrane efflux proteins (OEP)"/>
    <property type="match status" value="1"/>
</dbReference>
<dbReference type="PANTHER" id="PTHR30026">
    <property type="entry name" value="OUTER MEMBRANE PROTEIN TOLC"/>
    <property type="match status" value="1"/>
</dbReference>
<dbReference type="Proteomes" id="UP000573499">
    <property type="component" value="Unassembled WGS sequence"/>
</dbReference>
<evidence type="ECO:0000313" key="9">
    <source>
        <dbReference type="Proteomes" id="UP000573499"/>
    </source>
</evidence>
<keyword evidence="3" id="KW-0812">Transmembrane</keyword>
<organism evidence="8 9">
    <name type="scientific">Rugamonas apoptosis</name>
    <dbReference type="NCBI Taxonomy" id="2758570"/>
    <lineage>
        <taxon>Bacteria</taxon>
        <taxon>Pseudomonadati</taxon>
        <taxon>Pseudomonadota</taxon>
        <taxon>Betaproteobacteria</taxon>
        <taxon>Burkholderiales</taxon>
        <taxon>Oxalobacteraceae</taxon>
        <taxon>Telluria group</taxon>
        <taxon>Rugamonas</taxon>
    </lineage>
</organism>
<comment type="subcellular location">
    <subcellularLocation>
        <location evidence="1">Cell outer membrane</location>
    </subcellularLocation>
</comment>
<evidence type="ECO:0000256" key="6">
    <source>
        <dbReference type="SAM" id="MobiDB-lite"/>
    </source>
</evidence>
<dbReference type="GO" id="GO:0015562">
    <property type="term" value="F:efflux transmembrane transporter activity"/>
    <property type="evidence" value="ECO:0007669"/>
    <property type="project" value="InterPro"/>
</dbReference>
<accession>A0A7W2IKI2</accession>
<reference evidence="8 9" key="1">
    <citation type="submission" date="2020-07" db="EMBL/GenBank/DDBJ databases">
        <title>Novel species isolated from subtropical streams in China.</title>
        <authorList>
            <person name="Lu H."/>
        </authorList>
    </citation>
    <scope>NUCLEOTIDE SEQUENCE [LARGE SCALE GENOMIC DNA]</scope>
    <source>
        <strain evidence="8 9">LX47W</strain>
    </source>
</reference>
<dbReference type="GO" id="GO:1990281">
    <property type="term" value="C:efflux pump complex"/>
    <property type="evidence" value="ECO:0007669"/>
    <property type="project" value="TreeGrafter"/>
</dbReference>
<keyword evidence="2" id="KW-1134">Transmembrane beta strand</keyword>
<sequence>MKRLALASLYALLAGAPAWAWAQHAAEPGLALLPPEATVRQVLAAMPQLREVALQGELAQANKAGLEAGRHEWTVRGGVSTRNELAGPTWREQELALERPVRWFGKAAQDAAIGATGIAVAEAAHEDAWHEAGRTLMTDWFSAVRENVAVARLEQQYALAGQLVRIAVQRVKAGDGAALEQLQAETEQSRVAAQLQQARQRGALAQQLLRSTYPGLPPALAGALPVPPEAEGTADSWVASIVGHNHELELAEGEARLAAQQARRTSAERMPDPTVSVRASRERGGQERVLGLMLSMPLPGAARGADTRAASARAEQARERLDLARIRVDAAARRVVLDSGHSRQIWQTMDSIAQQSERQAALMMKAYAAGEVSLSEALLARRQALDAALAAQTSQLDALQAYARLKLDAHMLWAFEE</sequence>
<evidence type="ECO:0000256" key="5">
    <source>
        <dbReference type="ARBA" id="ARBA00023237"/>
    </source>
</evidence>
<dbReference type="GO" id="GO:0015288">
    <property type="term" value="F:porin activity"/>
    <property type="evidence" value="ECO:0007669"/>
    <property type="project" value="TreeGrafter"/>
</dbReference>
<feature type="signal peptide" evidence="7">
    <location>
        <begin position="1"/>
        <end position="22"/>
    </location>
</feature>
<feature type="region of interest" description="Disordered" evidence="6">
    <location>
        <begin position="256"/>
        <end position="282"/>
    </location>
</feature>
<dbReference type="GO" id="GO:0009279">
    <property type="term" value="C:cell outer membrane"/>
    <property type="evidence" value="ECO:0007669"/>
    <property type="project" value="UniProtKB-SubCell"/>
</dbReference>
<name>A0A7W2IKI2_9BURK</name>
<gene>
    <name evidence="8" type="ORF">H3H39_12290</name>
</gene>
<dbReference type="EMBL" id="JACEZU010000005">
    <property type="protein sequence ID" value="MBA5687825.1"/>
    <property type="molecule type" value="Genomic_DNA"/>
</dbReference>
<feature type="chain" id="PRO_5031277466" evidence="7">
    <location>
        <begin position="23"/>
        <end position="417"/>
    </location>
</feature>
<keyword evidence="7" id="KW-0732">Signal</keyword>
<comment type="caution">
    <text evidence="8">The sequence shown here is derived from an EMBL/GenBank/DDBJ whole genome shotgun (WGS) entry which is preliminary data.</text>
</comment>
<evidence type="ECO:0000256" key="4">
    <source>
        <dbReference type="ARBA" id="ARBA00023136"/>
    </source>
</evidence>